<reference evidence="4 6" key="2">
    <citation type="journal article" date="2013" name="Nature">
        <title>Insights into bilaterian evolution from three spiralian genomes.</title>
        <authorList>
            <person name="Simakov O."/>
            <person name="Marletaz F."/>
            <person name="Cho S.J."/>
            <person name="Edsinger-Gonzales E."/>
            <person name="Havlak P."/>
            <person name="Hellsten U."/>
            <person name="Kuo D.H."/>
            <person name="Larsson T."/>
            <person name="Lv J."/>
            <person name="Arendt D."/>
            <person name="Savage R."/>
            <person name="Osoegawa K."/>
            <person name="de Jong P."/>
            <person name="Grimwood J."/>
            <person name="Chapman J.A."/>
            <person name="Shapiro H."/>
            <person name="Aerts A."/>
            <person name="Otillar R.P."/>
            <person name="Terry A.Y."/>
            <person name="Boore J.L."/>
            <person name="Grigoriev I.V."/>
            <person name="Lindberg D.R."/>
            <person name="Seaver E.C."/>
            <person name="Weisblat D.A."/>
            <person name="Putnam N.H."/>
            <person name="Rokhsar D.S."/>
        </authorList>
    </citation>
    <scope>NUCLEOTIDE SEQUENCE</scope>
    <source>
        <strain evidence="4 6">I ESC-2004</strain>
    </source>
</reference>
<dbReference type="InterPro" id="IPR013766">
    <property type="entry name" value="Thioredoxin_domain"/>
</dbReference>
<dbReference type="PANTHER" id="PTHR46388">
    <property type="entry name" value="NHL REPEAT-CONTAINING PROTEIN 2"/>
    <property type="match status" value="1"/>
</dbReference>
<name>R7UCN2_CAPTE</name>
<dbReference type="PANTHER" id="PTHR46388:SF2">
    <property type="entry name" value="NHL REPEAT-CONTAINING PROTEIN 2"/>
    <property type="match status" value="1"/>
</dbReference>
<dbReference type="InterPro" id="IPR045302">
    <property type="entry name" value="NHL2_NHL_rpt_dom"/>
</dbReference>
<dbReference type="EMBL" id="KB302824">
    <property type="protein sequence ID" value="ELU03866.1"/>
    <property type="molecule type" value="Genomic_DNA"/>
</dbReference>
<reference evidence="6" key="1">
    <citation type="submission" date="2012-12" db="EMBL/GenBank/DDBJ databases">
        <authorList>
            <person name="Hellsten U."/>
            <person name="Grimwood J."/>
            <person name="Chapman J.A."/>
            <person name="Shapiro H."/>
            <person name="Aerts A."/>
            <person name="Otillar R.P."/>
            <person name="Terry A.Y."/>
            <person name="Boore J.L."/>
            <person name="Simakov O."/>
            <person name="Marletaz F."/>
            <person name="Cho S.-J."/>
            <person name="Edsinger-Gonzales E."/>
            <person name="Havlak P."/>
            <person name="Kuo D.-H."/>
            <person name="Larsson T."/>
            <person name="Lv J."/>
            <person name="Arendt D."/>
            <person name="Savage R."/>
            <person name="Osoegawa K."/>
            <person name="de Jong P."/>
            <person name="Lindberg D.R."/>
            <person name="Seaver E.C."/>
            <person name="Weisblat D.A."/>
            <person name="Putnam N.H."/>
            <person name="Grigoriev I.V."/>
            <person name="Rokhsar D.S."/>
        </authorList>
    </citation>
    <scope>NUCLEOTIDE SEQUENCE</scope>
    <source>
        <strain evidence="6">I ESC-2004</strain>
    </source>
</reference>
<dbReference type="Gene3D" id="3.40.30.10">
    <property type="entry name" value="Glutaredoxin"/>
    <property type="match status" value="1"/>
</dbReference>
<accession>R7UCN2</accession>
<feature type="domain" description="Thioredoxin" evidence="3">
    <location>
        <begin position="1"/>
        <end position="137"/>
    </location>
</feature>
<dbReference type="Gene3D" id="2.120.10.30">
    <property type="entry name" value="TolB, C-terminal domain"/>
    <property type="match status" value="3"/>
</dbReference>
<dbReference type="SUPFAM" id="SSF52833">
    <property type="entry name" value="Thioredoxin-like"/>
    <property type="match status" value="1"/>
</dbReference>
<dbReference type="Pfam" id="PF13905">
    <property type="entry name" value="Thioredoxin_8"/>
    <property type="match status" value="1"/>
</dbReference>
<dbReference type="STRING" id="283909.R7UCN2"/>
<evidence type="ECO:0000256" key="2">
    <source>
        <dbReference type="PROSITE-ProRule" id="PRU00504"/>
    </source>
</evidence>
<dbReference type="PROSITE" id="PS51352">
    <property type="entry name" value="THIOREDOXIN_2"/>
    <property type="match status" value="1"/>
</dbReference>
<keyword evidence="6" id="KW-1185">Reference proteome</keyword>
<dbReference type="InterPro" id="IPR036249">
    <property type="entry name" value="Thioredoxin-like_sf"/>
</dbReference>
<dbReference type="InterPro" id="IPR012336">
    <property type="entry name" value="Thioredoxin-like_fold"/>
</dbReference>
<organism evidence="4">
    <name type="scientific">Capitella teleta</name>
    <name type="common">Polychaete worm</name>
    <dbReference type="NCBI Taxonomy" id="283909"/>
    <lineage>
        <taxon>Eukaryota</taxon>
        <taxon>Metazoa</taxon>
        <taxon>Spiralia</taxon>
        <taxon>Lophotrochozoa</taxon>
        <taxon>Annelida</taxon>
        <taxon>Polychaeta</taxon>
        <taxon>Sedentaria</taxon>
        <taxon>Scolecida</taxon>
        <taxon>Capitellidae</taxon>
        <taxon>Capitella</taxon>
    </lineage>
</organism>
<dbReference type="Proteomes" id="UP000014760">
    <property type="component" value="Unassembled WGS sequence"/>
</dbReference>
<reference evidence="5" key="3">
    <citation type="submission" date="2015-06" db="UniProtKB">
        <authorList>
            <consortium name="EnsemblMetazoa"/>
        </authorList>
    </citation>
    <scope>IDENTIFICATION</scope>
</reference>
<feature type="non-terminal residue" evidence="4">
    <location>
        <position position="507"/>
    </location>
</feature>
<feature type="non-terminal residue" evidence="4">
    <location>
        <position position="1"/>
    </location>
</feature>
<gene>
    <name evidence="4" type="ORF">CAPTEDRAFT_52631</name>
</gene>
<feature type="repeat" description="NHL" evidence="2">
    <location>
        <begin position="460"/>
        <end position="491"/>
    </location>
</feature>
<dbReference type="InterPro" id="IPR011042">
    <property type="entry name" value="6-blade_b-propeller_TolB-like"/>
</dbReference>
<evidence type="ECO:0000259" key="3">
    <source>
        <dbReference type="PROSITE" id="PS51352"/>
    </source>
</evidence>
<dbReference type="InterPro" id="IPR001258">
    <property type="entry name" value="NHL_repeat"/>
</dbReference>
<dbReference type="Pfam" id="PF01436">
    <property type="entry name" value="NHL"/>
    <property type="match status" value="2"/>
</dbReference>
<dbReference type="EMBL" id="AMQN01008326">
    <property type="status" value="NOT_ANNOTATED_CDS"/>
    <property type="molecule type" value="Genomic_DNA"/>
</dbReference>
<evidence type="ECO:0000313" key="5">
    <source>
        <dbReference type="EnsemblMetazoa" id="CapteP52631"/>
    </source>
</evidence>
<sequence>GLEWFNSAEPLSLSGNLSGRLVLLDFFTYCCINCMHILPDLEAVEQAFPQEKGLQVVGVHSAKFDNEKVSANIRAALLRYGIHHPVVNDCDAILWHEMLVQCWPTVVLIGPDQKVLLSLAGEGHRDVLLDCIEVALEHYSNTINRQPIQPGPSANIGEHLFPSKICIDAKGERLVMSDAVRHRIVVASMNGMVQHVIGGRGHGLTDGSFISSQFFGPQGVCFHGDDLIIVADTENHAIRKIDLVAGTVRTIAGNGKQGTDLAGGKLFCLQEISSPWDVVMGSEGVVYIAMAGTHQIWALCLDQDAVILGTPFQKGTCVRIAGSGEEENRNTRYPLTAAFAQPSGLAIHKIKLSPILYIADSESSSIRSLDLSDGSVKSVVGADIDPKNLFAFGDVDGKGIEAKLQHPLAVTLAEDGQLFVADSYNHKIKKVVPKFREVRTVFGTGKMGDTLKDSPLQCALNEPGGLAYNPHSRRLYIADTNNHYIKIYDTEANMSGIVSYFNCTCAI</sequence>
<evidence type="ECO:0000313" key="4">
    <source>
        <dbReference type="EMBL" id="ELU03866.1"/>
    </source>
</evidence>
<dbReference type="AlphaFoldDB" id="R7UCN2"/>
<proteinExistence type="predicted"/>
<dbReference type="CDD" id="cd14951">
    <property type="entry name" value="NHL-2_like"/>
    <property type="match status" value="1"/>
</dbReference>
<dbReference type="EnsemblMetazoa" id="CapteT52631">
    <property type="protein sequence ID" value="CapteP52631"/>
    <property type="gene ID" value="CapteG52631"/>
</dbReference>
<dbReference type="OMA" id="IAMAGVH"/>
<protein>
    <recommendedName>
        <fullName evidence="3">Thioredoxin domain-containing protein</fullName>
    </recommendedName>
</protein>
<keyword evidence="1" id="KW-0677">Repeat</keyword>
<dbReference type="OrthoDB" id="273823at2759"/>
<evidence type="ECO:0000313" key="6">
    <source>
        <dbReference type="Proteomes" id="UP000014760"/>
    </source>
</evidence>
<dbReference type="FunCoup" id="R7UCN2">
    <property type="interactions" value="641"/>
</dbReference>
<dbReference type="SUPFAM" id="SSF101898">
    <property type="entry name" value="NHL repeat"/>
    <property type="match status" value="1"/>
</dbReference>
<evidence type="ECO:0000256" key="1">
    <source>
        <dbReference type="ARBA" id="ARBA00022737"/>
    </source>
</evidence>
<dbReference type="PROSITE" id="PS51125">
    <property type="entry name" value="NHL"/>
    <property type="match status" value="1"/>
</dbReference>
<dbReference type="HOGENOM" id="CLU_013730_1_0_1"/>